<evidence type="ECO:0000313" key="4">
    <source>
        <dbReference type="Proteomes" id="UP000311605"/>
    </source>
</evidence>
<evidence type="ECO:0000313" key="3">
    <source>
        <dbReference type="EMBL" id="TNM65720.1"/>
    </source>
</evidence>
<sequence>MEVVFTPQAYRELDRIWSYIEQDNPTRAITFVREIGQRCLRLKDMPFRYQLIPGHEDSRIRRLSFKNYAIFYHVIEDTVYILHILNAAQDHEKVLFPKDP</sequence>
<protein>
    <submittedName>
        <fullName evidence="3">Type II toxin-antitoxin system RelE/ParE family toxin</fullName>
    </submittedName>
</protein>
<reference evidence="3 4" key="1">
    <citation type="submission" date="2019-06" db="EMBL/GenBank/DDBJ databases">
        <title>The draft genome of Rhizobium smilacinae PTYR-5.</title>
        <authorList>
            <person name="Liu L."/>
            <person name="Li L."/>
            <person name="Zhang X."/>
        </authorList>
    </citation>
    <scope>NUCLEOTIDE SEQUENCE [LARGE SCALE GENOMIC DNA]</scope>
    <source>
        <strain evidence="3 4">PTYR-5</strain>
    </source>
</reference>
<dbReference type="PANTHER" id="PTHR33755:SF6">
    <property type="entry name" value="PLASMID STABILIZATION SYSTEM PROTEIN"/>
    <property type="match status" value="1"/>
</dbReference>
<comment type="similarity">
    <text evidence="1">Belongs to the RelE toxin family.</text>
</comment>
<evidence type="ECO:0000256" key="2">
    <source>
        <dbReference type="ARBA" id="ARBA00022649"/>
    </source>
</evidence>
<comment type="caution">
    <text evidence="3">The sequence shown here is derived from an EMBL/GenBank/DDBJ whole genome shotgun (WGS) entry which is preliminary data.</text>
</comment>
<proteinExistence type="inferred from homology"/>
<accession>A0A5C4XT14</accession>
<name>A0A5C4XT14_9HYPH</name>
<keyword evidence="2" id="KW-1277">Toxin-antitoxin system</keyword>
<dbReference type="AlphaFoldDB" id="A0A5C4XT14"/>
<dbReference type="InterPro" id="IPR051803">
    <property type="entry name" value="TA_system_RelE-like_toxin"/>
</dbReference>
<dbReference type="InterPro" id="IPR007712">
    <property type="entry name" value="RelE/ParE_toxin"/>
</dbReference>
<dbReference type="PANTHER" id="PTHR33755">
    <property type="entry name" value="TOXIN PARE1-RELATED"/>
    <property type="match status" value="1"/>
</dbReference>
<dbReference type="NCBIfam" id="TIGR02385">
    <property type="entry name" value="RelE_StbE"/>
    <property type="match status" value="1"/>
</dbReference>
<dbReference type="SUPFAM" id="SSF143011">
    <property type="entry name" value="RelE-like"/>
    <property type="match status" value="1"/>
</dbReference>
<dbReference type="InterPro" id="IPR035093">
    <property type="entry name" value="RelE/ParE_toxin_dom_sf"/>
</dbReference>
<dbReference type="Pfam" id="PF05016">
    <property type="entry name" value="ParE_toxin"/>
    <property type="match status" value="1"/>
</dbReference>
<dbReference type="Proteomes" id="UP000311605">
    <property type="component" value="Unassembled WGS sequence"/>
</dbReference>
<dbReference type="Gene3D" id="3.30.2310.20">
    <property type="entry name" value="RelE-like"/>
    <property type="match status" value="1"/>
</dbReference>
<dbReference type="EMBL" id="VDMN01000001">
    <property type="protein sequence ID" value="TNM65720.1"/>
    <property type="molecule type" value="Genomic_DNA"/>
</dbReference>
<dbReference type="RefSeq" id="WP_139674014.1">
    <property type="nucleotide sequence ID" value="NZ_VDMN01000001.1"/>
</dbReference>
<keyword evidence="4" id="KW-1185">Reference proteome</keyword>
<evidence type="ECO:0000256" key="1">
    <source>
        <dbReference type="ARBA" id="ARBA00006226"/>
    </source>
</evidence>
<gene>
    <name evidence="3" type="ORF">FHP24_05610</name>
</gene>
<organism evidence="3 4">
    <name type="scientific">Aliirhizobium smilacinae</name>
    <dbReference type="NCBI Taxonomy" id="1395944"/>
    <lineage>
        <taxon>Bacteria</taxon>
        <taxon>Pseudomonadati</taxon>
        <taxon>Pseudomonadota</taxon>
        <taxon>Alphaproteobacteria</taxon>
        <taxon>Hyphomicrobiales</taxon>
        <taxon>Rhizobiaceae</taxon>
        <taxon>Aliirhizobium</taxon>
    </lineage>
</organism>
<dbReference type="OrthoDB" id="8369899at2"/>